<evidence type="ECO:0000256" key="2">
    <source>
        <dbReference type="ARBA" id="ARBA00006966"/>
    </source>
</evidence>
<dbReference type="SUPFAM" id="SSF53383">
    <property type="entry name" value="PLP-dependent transferases"/>
    <property type="match status" value="1"/>
</dbReference>
<dbReference type="EMBL" id="GEDC01028749">
    <property type="protein sequence ID" value="JAS08549.1"/>
    <property type="molecule type" value="Transcribed_RNA"/>
</dbReference>
<dbReference type="CDD" id="cd06502">
    <property type="entry name" value="TA_like"/>
    <property type="match status" value="1"/>
</dbReference>
<dbReference type="EMBL" id="GEDC01012315">
    <property type="protein sequence ID" value="JAS24983.1"/>
    <property type="molecule type" value="Transcribed_RNA"/>
</dbReference>
<dbReference type="EMBL" id="GEDC01000647">
    <property type="protein sequence ID" value="JAS36651.1"/>
    <property type="molecule type" value="Transcribed_RNA"/>
</dbReference>
<dbReference type="PANTHER" id="PTHR48097:SF9">
    <property type="entry name" value="L-THREONINE ALDOLASE"/>
    <property type="match status" value="1"/>
</dbReference>
<dbReference type="GO" id="GO:0005829">
    <property type="term" value="C:cytosol"/>
    <property type="evidence" value="ECO:0007669"/>
    <property type="project" value="TreeGrafter"/>
</dbReference>
<dbReference type="GO" id="GO:0006545">
    <property type="term" value="P:glycine biosynthetic process"/>
    <property type="evidence" value="ECO:0007669"/>
    <property type="project" value="TreeGrafter"/>
</dbReference>
<dbReference type="Gene3D" id="3.90.1150.10">
    <property type="entry name" value="Aspartate Aminotransferase, domain 1"/>
    <property type="match status" value="1"/>
</dbReference>
<dbReference type="InterPro" id="IPR015424">
    <property type="entry name" value="PyrdxlP-dep_Trfase"/>
</dbReference>
<dbReference type="PIRSF" id="PIRSF017617">
    <property type="entry name" value="Thr_aldolase"/>
    <property type="match status" value="1"/>
</dbReference>
<evidence type="ECO:0000313" key="9">
    <source>
        <dbReference type="EMBL" id="JAS36651.1"/>
    </source>
</evidence>
<dbReference type="AlphaFoldDB" id="A0A1B6EFI5"/>
<evidence type="ECO:0000256" key="1">
    <source>
        <dbReference type="ARBA" id="ARBA00001933"/>
    </source>
</evidence>
<dbReference type="Gene3D" id="3.40.640.10">
    <property type="entry name" value="Type I PLP-dependent aspartate aminotransferase-like (Major domain)"/>
    <property type="match status" value="1"/>
</dbReference>
<dbReference type="InterPro" id="IPR023603">
    <property type="entry name" value="Low_specificity_L-TA-like"/>
</dbReference>
<dbReference type="InterPro" id="IPR001597">
    <property type="entry name" value="ArAA_b-elim_lyase/Thr_aldolase"/>
</dbReference>
<protein>
    <recommendedName>
        <fullName evidence="6">Aromatic amino acid beta-eliminating lyase/threonine aldolase domain-containing protein</fullName>
    </recommendedName>
</protein>
<evidence type="ECO:0000259" key="6">
    <source>
        <dbReference type="Pfam" id="PF01212"/>
    </source>
</evidence>
<dbReference type="FunFam" id="3.40.640.10:FF:000030">
    <property type="entry name" value="Low-specificity L-threonine aldolase"/>
    <property type="match status" value="1"/>
</dbReference>
<dbReference type="NCBIfam" id="NF041359">
    <property type="entry name" value="GntG_guanitoxin"/>
    <property type="match status" value="1"/>
</dbReference>
<keyword evidence="3" id="KW-0663">Pyridoxal phosphate</keyword>
<evidence type="ECO:0000313" key="8">
    <source>
        <dbReference type="EMBL" id="JAS24983.1"/>
    </source>
</evidence>
<comment type="cofactor">
    <cofactor evidence="1">
        <name>pyridoxal 5'-phosphate</name>
        <dbReference type="ChEBI" id="CHEBI:597326"/>
    </cofactor>
</comment>
<evidence type="ECO:0000256" key="4">
    <source>
        <dbReference type="ARBA" id="ARBA00023239"/>
    </source>
</evidence>
<organism evidence="9">
    <name type="scientific">Clastoptera arizonana</name>
    <name type="common">Arizona spittle bug</name>
    <dbReference type="NCBI Taxonomy" id="38151"/>
    <lineage>
        <taxon>Eukaryota</taxon>
        <taxon>Metazoa</taxon>
        <taxon>Ecdysozoa</taxon>
        <taxon>Arthropoda</taxon>
        <taxon>Hexapoda</taxon>
        <taxon>Insecta</taxon>
        <taxon>Pterygota</taxon>
        <taxon>Neoptera</taxon>
        <taxon>Paraneoptera</taxon>
        <taxon>Hemiptera</taxon>
        <taxon>Auchenorrhyncha</taxon>
        <taxon>Cercopoidea</taxon>
        <taxon>Clastopteridae</taxon>
        <taxon>Clastoptera</taxon>
    </lineage>
</organism>
<dbReference type="InterPro" id="IPR015421">
    <property type="entry name" value="PyrdxlP-dep_Trfase_major"/>
</dbReference>
<evidence type="ECO:0000256" key="3">
    <source>
        <dbReference type="ARBA" id="ARBA00022898"/>
    </source>
</evidence>
<keyword evidence="4" id="KW-0456">Lyase</keyword>
<gene>
    <name evidence="7" type="ORF">g.37531</name>
    <name evidence="8" type="ORF">g.37533</name>
    <name evidence="9" type="ORF">g.37535</name>
</gene>
<feature type="modified residue" description="N6-(pyridoxal phosphate)lysine" evidence="5">
    <location>
        <position position="249"/>
    </location>
</feature>
<name>A0A1B6EFI5_9HEMI</name>
<sequence length="413" mass="45970">MFILGRRGNLTLFVHLRNLTKKKFVHKQNFSKMYAKSDIDKLLGDVRIIDFRSDTLSTPTAEMRKAIYEAEVGDDVYGEDPTVIKLETKAAEMMGKESSLFVTSGTMGNLIAIMAHCDRRGCDIIAGDMSHIILWEQAGAAQIAGVQVNTVKNKPDGTFCLKEMMTRYRDGKNIHYPRTSLICVESTHNFCGGKAVPMSWINELVALARDLKVPLHMDGARLFNAAIALGIPVTEIVKDFDSISLCLSKGLGAPVGSMLVGSAEFIAKARRLRKVLGGGMRQAGILAAAGLYALNNMVDRLAEDHERARRIAKAIVEVNNPYVYLNLEDVHSNMLFINCDTSKITCDELCARLMTVSEKEREALGSEQACIIKLFPKDDKELRLVIYHNNTEDDIQFAIRKIQLVLQELKETL</sequence>
<evidence type="ECO:0000256" key="5">
    <source>
        <dbReference type="PIRSR" id="PIRSR017617-1"/>
    </source>
</evidence>
<feature type="domain" description="Aromatic amino acid beta-eliminating lyase/threonine aldolase" evidence="6">
    <location>
        <begin position="50"/>
        <end position="338"/>
    </location>
</feature>
<reference evidence="9" key="1">
    <citation type="submission" date="2015-12" db="EMBL/GenBank/DDBJ databases">
        <title>De novo transcriptome assembly of four potential Pierce s Disease insect vectors from Arizona vineyards.</title>
        <authorList>
            <person name="Tassone E.E."/>
        </authorList>
    </citation>
    <scope>NUCLEOTIDE SEQUENCE</scope>
</reference>
<dbReference type="GO" id="GO:0008732">
    <property type="term" value="F:L-allo-threonine aldolase activity"/>
    <property type="evidence" value="ECO:0007669"/>
    <property type="project" value="TreeGrafter"/>
</dbReference>
<comment type="similarity">
    <text evidence="2">Belongs to the threonine aldolase family.</text>
</comment>
<dbReference type="GO" id="GO:0006567">
    <property type="term" value="P:L-threonine catabolic process"/>
    <property type="evidence" value="ECO:0007669"/>
    <property type="project" value="TreeGrafter"/>
</dbReference>
<evidence type="ECO:0000313" key="7">
    <source>
        <dbReference type="EMBL" id="JAS08549.1"/>
    </source>
</evidence>
<dbReference type="Pfam" id="PF01212">
    <property type="entry name" value="Beta_elim_lyase"/>
    <property type="match status" value="1"/>
</dbReference>
<proteinExistence type="inferred from homology"/>
<dbReference type="PANTHER" id="PTHR48097">
    <property type="entry name" value="L-THREONINE ALDOLASE-RELATED"/>
    <property type="match status" value="1"/>
</dbReference>
<accession>A0A1B6EFI5</accession>
<dbReference type="InterPro" id="IPR015422">
    <property type="entry name" value="PyrdxlP-dep_Trfase_small"/>
</dbReference>